<dbReference type="GO" id="GO:0046872">
    <property type="term" value="F:metal ion binding"/>
    <property type="evidence" value="ECO:0007669"/>
    <property type="project" value="UniProtKB-KW"/>
</dbReference>
<protein>
    <submittedName>
        <fullName evidence="8">Choline-sulfatase</fullName>
        <ecNumber evidence="8">3.1.6.6</ecNumber>
    </submittedName>
</protein>
<accession>A0A5C5XQ05</accession>
<keyword evidence="6" id="KW-0106">Calcium</keyword>
<keyword evidence="9" id="KW-1185">Reference proteome</keyword>
<dbReference type="SUPFAM" id="SSF53649">
    <property type="entry name" value="Alkaline phosphatase-like"/>
    <property type="match status" value="1"/>
</dbReference>
<feature type="domain" description="Sulfatase N-terminal" evidence="7">
    <location>
        <begin position="38"/>
        <end position="380"/>
    </location>
</feature>
<dbReference type="InterPro" id="IPR017850">
    <property type="entry name" value="Alkaline_phosphatase_core_sf"/>
</dbReference>
<evidence type="ECO:0000313" key="8">
    <source>
        <dbReference type="EMBL" id="TWT65267.1"/>
    </source>
</evidence>
<dbReference type="GO" id="GO:0004423">
    <property type="term" value="F:iduronate-2-sulfatase activity"/>
    <property type="evidence" value="ECO:0007669"/>
    <property type="project" value="InterPro"/>
</dbReference>
<keyword evidence="3" id="KW-0479">Metal-binding</keyword>
<dbReference type="OrthoDB" id="9792284at2"/>
<dbReference type="Pfam" id="PF00884">
    <property type="entry name" value="Sulfatase"/>
    <property type="match status" value="1"/>
</dbReference>
<dbReference type="Gene3D" id="3.40.720.10">
    <property type="entry name" value="Alkaline Phosphatase, subunit A"/>
    <property type="match status" value="1"/>
</dbReference>
<dbReference type="InterPro" id="IPR000917">
    <property type="entry name" value="Sulfatase_N"/>
</dbReference>
<dbReference type="RefSeq" id="WP_146392111.1">
    <property type="nucleotide sequence ID" value="NZ_SJPK01000007.1"/>
</dbReference>
<dbReference type="AlphaFoldDB" id="A0A5C5XQ05"/>
<comment type="cofactor">
    <cofactor evidence="1">
        <name>Ca(2+)</name>
        <dbReference type="ChEBI" id="CHEBI:29108"/>
    </cofactor>
</comment>
<evidence type="ECO:0000256" key="6">
    <source>
        <dbReference type="ARBA" id="ARBA00022837"/>
    </source>
</evidence>
<dbReference type="CDD" id="cd16030">
    <property type="entry name" value="iduronate-2-sulfatase"/>
    <property type="match status" value="1"/>
</dbReference>
<reference evidence="8 9" key="1">
    <citation type="submission" date="2019-02" db="EMBL/GenBank/DDBJ databases">
        <title>Deep-cultivation of Planctomycetes and their phenomic and genomic characterization uncovers novel biology.</title>
        <authorList>
            <person name="Wiegand S."/>
            <person name="Jogler M."/>
            <person name="Boedeker C."/>
            <person name="Pinto D."/>
            <person name="Vollmers J."/>
            <person name="Rivas-Marin E."/>
            <person name="Kohn T."/>
            <person name="Peeters S.H."/>
            <person name="Heuer A."/>
            <person name="Rast P."/>
            <person name="Oberbeckmann S."/>
            <person name="Bunk B."/>
            <person name="Jeske O."/>
            <person name="Meyerdierks A."/>
            <person name="Storesund J.E."/>
            <person name="Kallscheuer N."/>
            <person name="Luecker S."/>
            <person name="Lage O.M."/>
            <person name="Pohl T."/>
            <person name="Merkel B.J."/>
            <person name="Hornburger P."/>
            <person name="Mueller R.-W."/>
            <person name="Bruemmer F."/>
            <person name="Labrenz M."/>
            <person name="Spormann A.M."/>
            <person name="Op Den Camp H."/>
            <person name="Overmann J."/>
            <person name="Amann R."/>
            <person name="Jetten M.S.M."/>
            <person name="Mascher T."/>
            <person name="Medema M.H."/>
            <person name="Devos D.P."/>
            <person name="Kaster A.-K."/>
            <person name="Ovreas L."/>
            <person name="Rohde M."/>
            <person name="Galperin M.Y."/>
            <person name="Jogler C."/>
        </authorList>
    </citation>
    <scope>NUCLEOTIDE SEQUENCE [LARGE SCALE GENOMIC DNA]</scope>
    <source>
        <strain evidence="8 9">CA85</strain>
    </source>
</reference>
<dbReference type="PANTHER" id="PTHR45953:SF1">
    <property type="entry name" value="IDURONATE 2-SULFATASE"/>
    <property type="match status" value="1"/>
</dbReference>
<name>A0A5C5XQ05_9BACT</name>
<evidence type="ECO:0000256" key="4">
    <source>
        <dbReference type="ARBA" id="ARBA00022729"/>
    </source>
</evidence>
<keyword evidence="4" id="KW-0732">Signal</keyword>
<dbReference type="EC" id="3.1.6.6" evidence="8"/>
<keyword evidence="5 8" id="KW-0378">Hydrolase</keyword>
<gene>
    <name evidence="8" type="primary">betC_9</name>
    <name evidence="8" type="ORF">CA85_31790</name>
</gene>
<evidence type="ECO:0000256" key="5">
    <source>
        <dbReference type="ARBA" id="ARBA00022801"/>
    </source>
</evidence>
<proteinExistence type="inferred from homology"/>
<evidence type="ECO:0000256" key="1">
    <source>
        <dbReference type="ARBA" id="ARBA00001913"/>
    </source>
</evidence>
<dbReference type="GO" id="GO:0005737">
    <property type="term" value="C:cytoplasm"/>
    <property type="evidence" value="ECO:0007669"/>
    <property type="project" value="TreeGrafter"/>
</dbReference>
<dbReference type="EMBL" id="SJPK01000007">
    <property type="protein sequence ID" value="TWT65267.1"/>
    <property type="molecule type" value="Genomic_DNA"/>
</dbReference>
<sequence>MTGDCSSFIGFGNVIAGLLGIAALLLPVTVPAAEDAAPDILFIVVDDLNDWNSLLDPNSLIQTPNLERLAQRGMLFTQAYCASPACNPSRAATMTGLRPSTTGVYGNKSDWRRAVPNRKTIMQQFMAAGYDVRGAGKIFHHHYDGAFHDPDSFHDFQAMRRQRYPATKLNGAPNYGSRNTDWGKWPLLESDAIDFHTADYCVKALRDPVGDQPLFLACGIYKPHSPFFAPAFYHEAYRDLELPIRKSDDWDDLPAGATELMRNKKWFWEGMMEVEQNHVGSYRDFIRAYAACVSFADAQIGRVLDALDASPRRDNTIIVLWSDHGFHLGEKDHIEKFALWEKSTHIPFLIAVPGVTQPGSRCDRPVDMTAVYPTLLELAGLSADGSCDGASLVPLLRDPMAAWNRPAVMTYLRGNHAVRSDRWRYIRYADGSEELYDHEVDPNEWNNLAGDRQYADVIASHRQWLPKADAKQVPNLKKPVSPVETSQ</sequence>
<evidence type="ECO:0000313" key="9">
    <source>
        <dbReference type="Proteomes" id="UP000318053"/>
    </source>
</evidence>
<comment type="similarity">
    <text evidence="2">Belongs to the sulfatase family.</text>
</comment>
<dbReference type="InterPro" id="IPR035874">
    <property type="entry name" value="IDS"/>
</dbReference>
<evidence type="ECO:0000256" key="2">
    <source>
        <dbReference type="ARBA" id="ARBA00008779"/>
    </source>
</evidence>
<dbReference type="GO" id="GO:0047753">
    <property type="term" value="F:choline-sulfatase activity"/>
    <property type="evidence" value="ECO:0007669"/>
    <property type="project" value="UniProtKB-EC"/>
</dbReference>
<dbReference type="PANTHER" id="PTHR45953">
    <property type="entry name" value="IDURONATE 2-SULFATASE"/>
    <property type="match status" value="1"/>
</dbReference>
<organism evidence="8 9">
    <name type="scientific">Allorhodopirellula solitaria</name>
    <dbReference type="NCBI Taxonomy" id="2527987"/>
    <lineage>
        <taxon>Bacteria</taxon>
        <taxon>Pseudomonadati</taxon>
        <taxon>Planctomycetota</taxon>
        <taxon>Planctomycetia</taxon>
        <taxon>Pirellulales</taxon>
        <taxon>Pirellulaceae</taxon>
        <taxon>Allorhodopirellula</taxon>
    </lineage>
</organism>
<evidence type="ECO:0000256" key="3">
    <source>
        <dbReference type="ARBA" id="ARBA00022723"/>
    </source>
</evidence>
<evidence type="ECO:0000259" key="7">
    <source>
        <dbReference type="Pfam" id="PF00884"/>
    </source>
</evidence>
<dbReference type="Proteomes" id="UP000318053">
    <property type="component" value="Unassembled WGS sequence"/>
</dbReference>
<comment type="caution">
    <text evidence="8">The sequence shown here is derived from an EMBL/GenBank/DDBJ whole genome shotgun (WGS) entry which is preliminary data.</text>
</comment>